<dbReference type="EMBL" id="JAPPUX010000003">
    <property type="protein sequence ID" value="MCY4726694.1"/>
    <property type="molecule type" value="Genomic_DNA"/>
</dbReference>
<dbReference type="RefSeq" id="WP_268111600.1">
    <property type="nucleotide sequence ID" value="NZ_JAPPUX010000003.1"/>
</dbReference>
<accession>A0ABT4CCL0</accession>
<evidence type="ECO:0000313" key="4">
    <source>
        <dbReference type="Proteomes" id="UP001074726"/>
    </source>
</evidence>
<proteinExistence type="predicted"/>
<evidence type="ECO:0000259" key="2">
    <source>
        <dbReference type="Pfam" id="PF20155"/>
    </source>
</evidence>
<keyword evidence="1" id="KW-1133">Transmembrane helix</keyword>
<reference evidence="3" key="1">
    <citation type="submission" date="2022-08" db="EMBL/GenBank/DDBJ databases">
        <title>Genome sequencing of Nocardioides sp. STR2.</title>
        <authorList>
            <person name="So Y."/>
        </authorList>
    </citation>
    <scope>NUCLEOTIDE SEQUENCE</scope>
    <source>
        <strain evidence="3">STR2</strain>
    </source>
</reference>
<dbReference type="Pfam" id="PF20155">
    <property type="entry name" value="TMP_3"/>
    <property type="match status" value="1"/>
</dbReference>
<dbReference type="InterPro" id="IPR013491">
    <property type="entry name" value="Tape_meas_N"/>
</dbReference>
<evidence type="ECO:0000256" key="1">
    <source>
        <dbReference type="SAM" id="Phobius"/>
    </source>
</evidence>
<sequence>METIGYAALQVIPSVKGARGVIEGELNGSLGSAGKSSGKRFGGGFVSTVGKYAKTAGVIAGGLLTAKVIKGGIDRALNIDAARGKLQGLGHDAKSVDRIMGSALDSVKGTAFGLDAAATTAAGAVAAGVKPGKDLTKYLTTAADAATIAGVSMSEMGSILNKVETAQRAYTMELNMLADRGIPVYQWLQKEYGVTATELRKMVAAGEVDAKTFKKVIDENIGGAAQASGSTMRGTLANVGAAFSRLGATVVSGAFPAIKNGLGGVISGVDAITPKVSTMATAAGGVIMGTLVPAVKAAWGWFKKYLWPAITEGASIIGSALGPAFDRIGDALGSASGDGRAFASTIGPLIGTAITTAAHAIATAVTVVSAVVAWFIRWRQVIVPIAGTVLTVVGGLKAFAMVTTGVTTAINLARGAILSAKVAMAILNLTMAANPLGVVIVTVMALVAVVTVLWKRNETFRRVVTSAWNAVQGAVAKAGKAVGSAIGKVISVIAGFAKYHPLAIIVRNWGAIMGFFQSIPGKVRGVFSAAGSWLRKAGSSVMTGLRNGISGAWGAVASWVGSIRGRVVGMLAAAGSWLVNAGRSTMTGLRNGISGAWGTVTSFLGSIPGRVRGALAGAASWLVSAGRNVVSGLVSGIRSSAGSILSTITSTITDKIPGWVKKRLGIRSPSRVMAALGVWIPRGLAKGISAGASDSDKAMKAVADKLSKKAKTSIPKLANQIMRLQRQAGKRINRATAERRAKSTSVALKAGAKAARKLTAAQQKRTKALWKGVSKDAATDRLLGSLFPGGALRKSADLQAITLKDIAKARDVLAVRLEDAKERLKDALSIRDDFKASVVDSVRSFTSLLNAEGKTNIYGFLQKVTASDIAASMRDRLAVVQKFAGDMASLLASGLNKDTYAELVAAGPEAAGDYAAALAAGGATAVAEVNDLNSQISAAAESLGATSSTHLYQAGVDAAQGLVAGIESQMDLLTKAAEKIAKKLTKAIKKALKIKSPSRVMAGLGQFIPAGLAVGMGATSKVRQVTAAAAALASNAAAGVRSGLAEVERASTAVSNALAVNVDPPAPRMPYVPPPFGGDGPGESGAGVAGPRVLVQQTINNPQAEPTSKTVDAAARTLGMVGAL</sequence>
<name>A0ABT4CCL0_9ACTN</name>
<feature type="domain" description="Tape measure protein N-terminal" evidence="2">
    <location>
        <begin position="72"/>
        <end position="246"/>
    </location>
</feature>
<keyword evidence="4" id="KW-1185">Reference proteome</keyword>
<keyword evidence="1" id="KW-0812">Transmembrane</keyword>
<evidence type="ECO:0000313" key="3">
    <source>
        <dbReference type="EMBL" id="MCY4726694.1"/>
    </source>
</evidence>
<protein>
    <submittedName>
        <fullName evidence="3">Tape measure protein</fullName>
    </submittedName>
</protein>
<comment type="caution">
    <text evidence="3">The sequence shown here is derived from an EMBL/GenBank/DDBJ whole genome shotgun (WGS) entry which is preliminary data.</text>
</comment>
<dbReference type="Proteomes" id="UP001074726">
    <property type="component" value="Unassembled WGS sequence"/>
</dbReference>
<keyword evidence="1" id="KW-0472">Membrane</keyword>
<feature type="transmembrane region" description="Helical" evidence="1">
    <location>
        <begin position="349"/>
        <end position="375"/>
    </location>
</feature>
<dbReference type="NCBIfam" id="TIGR02675">
    <property type="entry name" value="tape_meas_nterm"/>
    <property type="match status" value="1"/>
</dbReference>
<feature type="transmembrane region" description="Helical" evidence="1">
    <location>
        <begin position="381"/>
        <end position="400"/>
    </location>
</feature>
<feature type="transmembrane region" description="Helical" evidence="1">
    <location>
        <begin position="436"/>
        <end position="454"/>
    </location>
</feature>
<gene>
    <name evidence="3" type="ORF">NYO98_10430</name>
</gene>
<organism evidence="3 4">
    <name type="scientific">Nocardioides pini</name>
    <dbReference type="NCBI Taxonomy" id="2975053"/>
    <lineage>
        <taxon>Bacteria</taxon>
        <taxon>Bacillati</taxon>
        <taxon>Actinomycetota</taxon>
        <taxon>Actinomycetes</taxon>
        <taxon>Propionibacteriales</taxon>
        <taxon>Nocardioidaceae</taxon>
        <taxon>Nocardioides</taxon>
    </lineage>
</organism>